<sequence>MPIALYIKKKIDNVVCMSIKKIEEYFDCFNQIIKRDVEIDGRQNIQEGKSVESSKFSLLGFIW</sequence>
<name>A0A8S1PWM4_9CILI</name>
<reference evidence="2" key="1">
    <citation type="submission" date="2021-01" db="EMBL/GenBank/DDBJ databases">
        <authorList>
            <consortium name="Genoscope - CEA"/>
            <person name="William W."/>
        </authorList>
    </citation>
    <scope>NUCLEOTIDE SEQUENCE</scope>
</reference>
<accession>A0A8S1PWM4</accession>
<comment type="caution">
    <text evidence="2">The sequence shown here is derived from an EMBL/GenBank/DDBJ whole genome shotgun (WGS) entry which is preliminary data.</text>
</comment>
<organism evidence="2 3">
    <name type="scientific">Paramecium sonneborni</name>
    <dbReference type="NCBI Taxonomy" id="65129"/>
    <lineage>
        <taxon>Eukaryota</taxon>
        <taxon>Sar</taxon>
        <taxon>Alveolata</taxon>
        <taxon>Ciliophora</taxon>
        <taxon>Intramacronucleata</taxon>
        <taxon>Oligohymenophorea</taxon>
        <taxon>Peniculida</taxon>
        <taxon>Parameciidae</taxon>
        <taxon>Paramecium</taxon>
    </lineage>
</organism>
<dbReference type="EMBL" id="CAJJDN010000088">
    <property type="protein sequence ID" value="CAD8107432.1"/>
    <property type="molecule type" value="Genomic_DNA"/>
</dbReference>
<keyword evidence="3" id="KW-1185">Reference proteome</keyword>
<evidence type="ECO:0000313" key="1">
    <source>
        <dbReference type="EMBL" id="CAD8107430.1"/>
    </source>
</evidence>
<evidence type="ECO:0000313" key="3">
    <source>
        <dbReference type="Proteomes" id="UP000692954"/>
    </source>
</evidence>
<evidence type="ECO:0000313" key="2">
    <source>
        <dbReference type="EMBL" id="CAD8107432.1"/>
    </source>
</evidence>
<dbReference type="Proteomes" id="UP000692954">
    <property type="component" value="Unassembled WGS sequence"/>
</dbReference>
<proteinExistence type="predicted"/>
<dbReference type="EMBL" id="CAJJDN010000088">
    <property type="protein sequence ID" value="CAD8107430.1"/>
    <property type="molecule type" value="Genomic_DNA"/>
</dbReference>
<dbReference type="AlphaFoldDB" id="A0A8S1PWM4"/>
<gene>
    <name evidence="1" type="ORF">PSON_ATCC_30995.1.T0880284</name>
    <name evidence="2" type="ORF">PSON_ATCC_30995.1.T0880285</name>
</gene>
<protein>
    <submittedName>
        <fullName evidence="2">Uncharacterized protein</fullName>
    </submittedName>
</protein>